<gene>
    <name evidence="4" type="ORF">KC19_3G166200</name>
</gene>
<dbReference type="PANTHER" id="PTHR34122">
    <property type="entry name" value="EXPRESSED PROTEIN-RELATED"/>
    <property type="match status" value="1"/>
</dbReference>
<evidence type="ECO:0000313" key="5">
    <source>
        <dbReference type="Proteomes" id="UP000822688"/>
    </source>
</evidence>
<dbReference type="EMBL" id="CM026423">
    <property type="protein sequence ID" value="KAG0583842.1"/>
    <property type="molecule type" value="Genomic_DNA"/>
</dbReference>
<proteinExistence type="predicted"/>
<name>A0A8T0IKS7_CERPU</name>
<feature type="domain" description="WRC" evidence="3">
    <location>
        <begin position="327"/>
        <end position="375"/>
    </location>
</feature>
<keyword evidence="5" id="KW-1185">Reference proteome</keyword>
<feature type="compositionally biased region" description="Polar residues" evidence="2">
    <location>
        <begin position="127"/>
        <end position="143"/>
    </location>
</feature>
<dbReference type="Proteomes" id="UP000822688">
    <property type="component" value="Chromosome 3"/>
</dbReference>
<feature type="compositionally biased region" description="Basic residues" evidence="2">
    <location>
        <begin position="365"/>
        <end position="380"/>
    </location>
</feature>
<feature type="region of interest" description="Disordered" evidence="2">
    <location>
        <begin position="28"/>
        <end position="71"/>
    </location>
</feature>
<comment type="caution">
    <text evidence="4">The sequence shown here is derived from an EMBL/GenBank/DDBJ whole genome shotgun (WGS) entry which is preliminary data.</text>
</comment>
<dbReference type="PANTHER" id="PTHR34122:SF4">
    <property type="entry name" value="WRC DOMAIN-CONTAINING PROTEIN"/>
    <property type="match status" value="1"/>
</dbReference>
<reference evidence="4" key="1">
    <citation type="submission" date="2020-06" db="EMBL/GenBank/DDBJ databases">
        <title>WGS assembly of Ceratodon purpureus strain R40.</title>
        <authorList>
            <person name="Carey S.B."/>
            <person name="Jenkins J."/>
            <person name="Shu S."/>
            <person name="Lovell J.T."/>
            <person name="Sreedasyam A."/>
            <person name="Maumus F."/>
            <person name="Tiley G.P."/>
            <person name="Fernandez-Pozo N."/>
            <person name="Barry K."/>
            <person name="Chen C."/>
            <person name="Wang M."/>
            <person name="Lipzen A."/>
            <person name="Daum C."/>
            <person name="Saski C.A."/>
            <person name="Payton A.C."/>
            <person name="Mcbreen J.C."/>
            <person name="Conrad R.E."/>
            <person name="Kollar L.M."/>
            <person name="Olsson S."/>
            <person name="Huttunen S."/>
            <person name="Landis J.B."/>
            <person name="Wickett N.J."/>
            <person name="Johnson M.G."/>
            <person name="Rensing S.A."/>
            <person name="Grimwood J."/>
            <person name="Schmutz J."/>
            <person name="Mcdaniel S.F."/>
        </authorList>
    </citation>
    <scope>NUCLEOTIDE SEQUENCE</scope>
    <source>
        <strain evidence="4">R40</strain>
    </source>
</reference>
<organism evidence="4 5">
    <name type="scientific">Ceratodon purpureus</name>
    <name type="common">Fire moss</name>
    <name type="synonym">Dicranum purpureum</name>
    <dbReference type="NCBI Taxonomy" id="3225"/>
    <lineage>
        <taxon>Eukaryota</taxon>
        <taxon>Viridiplantae</taxon>
        <taxon>Streptophyta</taxon>
        <taxon>Embryophyta</taxon>
        <taxon>Bryophyta</taxon>
        <taxon>Bryophytina</taxon>
        <taxon>Bryopsida</taxon>
        <taxon>Dicranidae</taxon>
        <taxon>Pseudoditrichales</taxon>
        <taxon>Ditrichaceae</taxon>
        <taxon>Ceratodon</taxon>
    </lineage>
</organism>
<accession>A0A8T0IKS7</accession>
<dbReference type="Pfam" id="PF08879">
    <property type="entry name" value="WRC"/>
    <property type="match status" value="1"/>
</dbReference>
<feature type="compositionally biased region" description="Basic and acidic residues" evidence="2">
    <location>
        <begin position="32"/>
        <end position="46"/>
    </location>
</feature>
<feature type="region of interest" description="Disordered" evidence="2">
    <location>
        <begin position="127"/>
        <end position="157"/>
    </location>
</feature>
<keyword evidence="1" id="KW-0539">Nucleus</keyword>
<sequence length="447" mass="49447">MRIRKGVRCVPLAATDRTWLMMKGFARGEGNASRREDDEEARREVNQRAGVRGPVVTAAAPTSHGPSGELALAGNGAVVAGTERLVDDRARRRLSADRRSRKRPLIAEGVISISSIIQAGVKSARKNMTSSPASGESVVTSVASRGKRPMDCNPSIDEKTIDQPNLLLESLKKVCSAAENTGLTAREAVAKILEQGLPGLIEGGERLIVQVAKLFRSSPAFAEREERGRYYIQETFQELMGWDDFQTGDANTKCEKTVPSNAEIKNATEAKTQLAKSQSFKAEPDCETEEFTERVGRSGTGRWVLALRARIRQRKPISPKTSPLRDPDTKLRCNRDDGKGWRCVRYAESGYSLCNYHREQIRKAENRRRKSRSKSKKRQTLTKPLSPVVAPVQPDTKPSNPTFEGDMKAATVPESGKAVEANAIEFDAEMPDRKSRRFIKAKSLKLL</sequence>
<feature type="region of interest" description="Disordered" evidence="2">
    <location>
        <begin position="364"/>
        <end position="414"/>
    </location>
</feature>
<evidence type="ECO:0000256" key="2">
    <source>
        <dbReference type="SAM" id="MobiDB-lite"/>
    </source>
</evidence>
<dbReference type="AlphaFoldDB" id="A0A8T0IKS7"/>
<evidence type="ECO:0000256" key="1">
    <source>
        <dbReference type="ARBA" id="ARBA00023242"/>
    </source>
</evidence>
<dbReference type="PROSITE" id="PS51667">
    <property type="entry name" value="WRC"/>
    <property type="match status" value="1"/>
</dbReference>
<evidence type="ECO:0000313" key="4">
    <source>
        <dbReference type="EMBL" id="KAG0583842.1"/>
    </source>
</evidence>
<evidence type="ECO:0000259" key="3">
    <source>
        <dbReference type="PROSITE" id="PS51667"/>
    </source>
</evidence>
<dbReference type="InterPro" id="IPR014977">
    <property type="entry name" value="WRC_dom"/>
</dbReference>
<protein>
    <recommendedName>
        <fullName evidence="3">WRC domain-containing protein</fullName>
    </recommendedName>
</protein>